<dbReference type="PROSITE" id="PS01009">
    <property type="entry name" value="CRISP_1"/>
    <property type="match status" value="1"/>
</dbReference>
<protein>
    <recommendedName>
        <fullName evidence="1">SCP domain-containing protein</fullName>
    </recommendedName>
</protein>
<sequence length="121" mass="13123">MVIFATTTIAADFSEADKAQFIKLHNDARAVVGVTARSSAAGWVGTPADAMKFWIGEKPYYNHGSNKCVGGVCGHYTQVVWSRSTQIGCARVTNCNINGRIHTLIAHCVSDICILEDLKSY</sequence>
<dbReference type="InterPro" id="IPR014044">
    <property type="entry name" value="CAP_dom"/>
</dbReference>
<dbReference type="InterPro" id="IPR001283">
    <property type="entry name" value="CRISP-related"/>
</dbReference>
<dbReference type="Gramene" id="LPERR07G01770.1">
    <property type="protein sequence ID" value="LPERR07G01770.1"/>
    <property type="gene ID" value="LPERR07G01770"/>
</dbReference>
<organism evidence="2 3">
    <name type="scientific">Leersia perrieri</name>
    <dbReference type="NCBI Taxonomy" id="77586"/>
    <lineage>
        <taxon>Eukaryota</taxon>
        <taxon>Viridiplantae</taxon>
        <taxon>Streptophyta</taxon>
        <taxon>Embryophyta</taxon>
        <taxon>Tracheophyta</taxon>
        <taxon>Spermatophyta</taxon>
        <taxon>Magnoliopsida</taxon>
        <taxon>Liliopsida</taxon>
        <taxon>Poales</taxon>
        <taxon>Poaceae</taxon>
        <taxon>BOP clade</taxon>
        <taxon>Oryzoideae</taxon>
        <taxon>Oryzeae</taxon>
        <taxon>Oryzinae</taxon>
        <taxon>Leersia</taxon>
    </lineage>
</organism>
<dbReference type="InterPro" id="IPR018244">
    <property type="entry name" value="Allrgn_V5/Tpx1_CS"/>
</dbReference>
<name>A0A0D9WV55_9ORYZ</name>
<proteinExistence type="predicted"/>
<keyword evidence="3" id="KW-1185">Reference proteome</keyword>
<dbReference type="EnsemblPlants" id="LPERR07G01770.1">
    <property type="protein sequence ID" value="LPERR07G01770.1"/>
    <property type="gene ID" value="LPERR07G01770"/>
</dbReference>
<dbReference type="HOGENOM" id="CLU_035730_8_0_1"/>
<dbReference type="PRINTS" id="PR00837">
    <property type="entry name" value="V5TPXLIKE"/>
</dbReference>
<evidence type="ECO:0000313" key="3">
    <source>
        <dbReference type="Proteomes" id="UP000032180"/>
    </source>
</evidence>
<evidence type="ECO:0000313" key="2">
    <source>
        <dbReference type="EnsemblPlants" id="LPERR07G01770.1"/>
    </source>
</evidence>
<reference evidence="2 3" key="1">
    <citation type="submission" date="2012-08" db="EMBL/GenBank/DDBJ databases">
        <title>Oryza genome evolution.</title>
        <authorList>
            <person name="Wing R.A."/>
        </authorList>
    </citation>
    <scope>NUCLEOTIDE SEQUENCE</scope>
</reference>
<dbReference type="SUPFAM" id="SSF55797">
    <property type="entry name" value="PR-1-like"/>
    <property type="match status" value="1"/>
</dbReference>
<evidence type="ECO:0000259" key="1">
    <source>
        <dbReference type="SMART" id="SM00198"/>
    </source>
</evidence>
<dbReference type="Pfam" id="PF00188">
    <property type="entry name" value="CAP"/>
    <property type="match status" value="1"/>
</dbReference>
<dbReference type="InterPro" id="IPR035940">
    <property type="entry name" value="CAP_sf"/>
</dbReference>
<dbReference type="Gene3D" id="3.40.33.10">
    <property type="entry name" value="CAP"/>
    <property type="match status" value="1"/>
</dbReference>
<dbReference type="STRING" id="77586.A0A0D9WV55"/>
<dbReference type="eggNOG" id="KOG3017">
    <property type="taxonomic scope" value="Eukaryota"/>
</dbReference>
<dbReference type="SMART" id="SM00198">
    <property type="entry name" value="SCP"/>
    <property type="match status" value="1"/>
</dbReference>
<accession>A0A0D9WV55</accession>
<reference evidence="2" key="3">
    <citation type="submission" date="2015-04" db="UniProtKB">
        <authorList>
            <consortium name="EnsemblPlants"/>
        </authorList>
    </citation>
    <scope>IDENTIFICATION</scope>
</reference>
<reference evidence="3" key="2">
    <citation type="submission" date="2013-12" db="EMBL/GenBank/DDBJ databases">
        <authorList>
            <person name="Yu Y."/>
            <person name="Lee S."/>
            <person name="de Baynast K."/>
            <person name="Wissotski M."/>
            <person name="Liu L."/>
            <person name="Talag J."/>
            <person name="Goicoechea J."/>
            <person name="Angelova A."/>
            <person name="Jetty R."/>
            <person name="Kudrna D."/>
            <person name="Golser W."/>
            <person name="Rivera L."/>
            <person name="Zhang J."/>
            <person name="Wing R."/>
        </authorList>
    </citation>
    <scope>NUCLEOTIDE SEQUENCE</scope>
</reference>
<feature type="domain" description="SCP" evidence="1">
    <location>
        <begin position="16"/>
        <end position="103"/>
    </location>
</feature>
<dbReference type="Proteomes" id="UP000032180">
    <property type="component" value="Chromosome 7"/>
</dbReference>
<dbReference type="PANTHER" id="PTHR10334">
    <property type="entry name" value="CYSTEINE-RICH SECRETORY PROTEIN-RELATED"/>
    <property type="match status" value="1"/>
</dbReference>
<dbReference type="AlphaFoldDB" id="A0A0D9WV55"/>
<dbReference type="GO" id="GO:0005576">
    <property type="term" value="C:extracellular region"/>
    <property type="evidence" value="ECO:0007669"/>
    <property type="project" value="InterPro"/>
</dbReference>